<feature type="region of interest" description="Disordered" evidence="1">
    <location>
        <begin position="57"/>
        <end position="110"/>
    </location>
</feature>
<reference evidence="2 3" key="1">
    <citation type="journal article" date="2018" name="BMC Genomics">
        <title>Comparative genome analyses reveal sequence features reflecting distinct modes of host-adaptation between dicot and monocot powdery mildew.</title>
        <authorList>
            <person name="Wu Y."/>
            <person name="Ma X."/>
            <person name="Pan Z."/>
            <person name="Kale S.D."/>
            <person name="Song Y."/>
            <person name="King H."/>
            <person name="Zhang Q."/>
            <person name="Presley C."/>
            <person name="Deng X."/>
            <person name="Wei C.I."/>
            <person name="Xiao S."/>
        </authorList>
    </citation>
    <scope>NUCLEOTIDE SEQUENCE [LARGE SCALE GENOMIC DNA]</scope>
    <source>
        <strain evidence="2">UMSG2</strain>
    </source>
</reference>
<dbReference type="OrthoDB" id="10424111at2759"/>
<gene>
    <name evidence="2" type="ORF">OnM2_033086</name>
</gene>
<dbReference type="AlphaFoldDB" id="A0A420HYE6"/>
<organism evidence="2 3">
    <name type="scientific">Erysiphe neolycopersici</name>
    <dbReference type="NCBI Taxonomy" id="212602"/>
    <lineage>
        <taxon>Eukaryota</taxon>
        <taxon>Fungi</taxon>
        <taxon>Dikarya</taxon>
        <taxon>Ascomycota</taxon>
        <taxon>Pezizomycotina</taxon>
        <taxon>Leotiomycetes</taxon>
        <taxon>Erysiphales</taxon>
        <taxon>Erysiphaceae</taxon>
        <taxon>Erysiphe</taxon>
    </lineage>
</organism>
<name>A0A420HYE6_9PEZI</name>
<feature type="compositionally biased region" description="Polar residues" evidence="1">
    <location>
        <begin position="96"/>
        <end position="110"/>
    </location>
</feature>
<comment type="caution">
    <text evidence="2">The sequence shown here is derived from an EMBL/GenBank/DDBJ whole genome shotgun (WGS) entry which is preliminary data.</text>
</comment>
<sequence length="110" mass="11926">MLQRLVEEKKKREFERAARIDEAFAKAHALAIENNESHAHLPPYIPLCLTRRCGTRVPAPTVKGQEPAVSAPTAPESSASTASTSADNASEKNHQISDSSSTVDSNQDEK</sequence>
<dbReference type="EMBL" id="MCFK01003354">
    <property type="protein sequence ID" value="RKF62440.1"/>
    <property type="molecule type" value="Genomic_DNA"/>
</dbReference>
<evidence type="ECO:0000313" key="2">
    <source>
        <dbReference type="EMBL" id="RKF62440.1"/>
    </source>
</evidence>
<evidence type="ECO:0000256" key="1">
    <source>
        <dbReference type="SAM" id="MobiDB-lite"/>
    </source>
</evidence>
<feature type="compositionally biased region" description="Low complexity" evidence="1">
    <location>
        <begin position="66"/>
        <end position="88"/>
    </location>
</feature>
<evidence type="ECO:0000313" key="3">
    <source>
        <dbReference type="Proteomes" id="UP000286134"/>
    </source>
</evidence>
<accession>A0A420HYE6</accession>
<proteinExistence type="predicted"/>
<keyword evidence="3" id="KW-1185">Reference proteome</keyword>
<dbReference type="Proteomes" id="UP000286134">
    <property type="component" value="Unassembled WGS sequence"/>
</dbReference>
<dbReference type="STRING" id="212602.A0A420HYE6"/>
<protein>
    <submittedName>
        <fullName evidence="2">Uncharacterized protein</fullName>
    </submittedName>
</protein>